<protein>
    <recommendedName>
        <fullName evidence="2">GGDEF domain-containing protein</fullName>
    </recommendedName>
</protein>
<dbReference type="InterPro" id="IPR043128">
    <property type="entry name" value="Rev_trsase/Diguanyl_cyclase"/>
</dbReference>
<evidence type="ECO:0000313" key="4">
    <source>
        <dbReference type="Proteomes" id="UP000049828"/>
    </source>
</evidence>
<name>A0A0M6WIN9_9FIRM</name>
<dbReference type="RefSeq" id="WP_021924049.1">
    <property type="nucleotide sequence ID" value="NZ_CVRS01000065.1"/>
</dbReference>
<sequence length="347" mass="39318">MNRLFDPSVNVGLRQFYVLGAAGSIGNLFGFVGNVYIYGLSAPTIFCALCTLVIFGMTFWGIRSRHVKRAAYVIITLITFFEFPILYYIYQTGTIVYMVLAMVAIATFLPTTAAVIFGCLAFLVDMSAVILAYYHPVDVEQVTAESELNSTICSLMIVLISVFTITILLNVQQKKQAEELTSLSRQLEQAADHDALTGLYNRRYLNRYLERLAQKGKKDVYAALIDLDFFKKVNDEYGHAFGDEVLIEFARILERNLIADGIAVRFGGEEFMLILPDVTEEEIRHMLAKMSADYRLFGKQKKNRAFTFSCGVEQFADGMDVSDVYRQADEKLYLAKERGRDRVIIDR</sequence>
<feature type="transmembrane region" description="Helical" evidence="1">
    <location>
        <begin position="16"/>
        <end position="37"/>
    </location>
</feature>
<dbReference type="InterPro" id="IPR029787">
    <property type="entry name" value="Nucleotide_cyclase"/>
</dbReference>
<dbReference type="AlphaFoldDB" id="A0A0M6WIN9"/>
<dbReference type="CDD" id="cd01949">
    <property type="entry name" value="GGDEF"/>
    <property type="match status" value="1"/>
</dbReference>
<dbReference type="EMBL" id="CVRS01000065">
    <property type="protein sequence ID" value="CRL36578.1"/>
    <property type="molecule type" value="Genomic_DNA"/>
</dbReference>
<dbReference type="Proteomes" id="UP000049828">
    <property type="component" value="Unassembled WGS sequence"/>
</dbReference>
<dbReference type="InterPro" id="IPR050469">
    <property type="entry name" value="Diguanylate_Cyclase"/>
</dbReference>
<keyword evidence="1" id="KW-0472">Membrane</keyword>
<dbReference type="Gene3D" id="3.30.70.270">
    <property type="match status" value="1"/>
</dbReference>
<dbReference type="PANTHER" id="PTHR45138">
    <property type="entry name" value="REGULATORY COMPONENTS OF SENSORY TRANSDUCTION SYSTEM"/>
    <property type="match status" value="1"/>
</dbReference>
<feature type="transmembrane region" description="Helical" evidence="1">
    <location>
        <begin position="148"/>
        <end position="171"/>
    </location>
</feature>
<keyword evidence="1" id="KW-1133">Transmembrane helix</keyword>
<dbReference type="PROSITE" id="PS50887">
    <property type="entry name" value="GGDEF"/>
    <property type="match status" value="1"/>
</dbReference>
<gene>
    <name evidence="3" type="ORF">RIL183_19641</name>
</gene>
<organism evidence="3 4">
    <name type="scientific">Roseburia inulinivorans</name>
    <dbReference type="NCBI Taxonomy" id="360807"/>
    <lineage>
        <taxon>Bacteria</taxon>
        <taxon>Bacillati</taxon>
        <taxon>Bacillota</taxon>
        <taxon>Clostridia</taxon>
        <taxon>Lachnospirales</taxon>
        <taxon>Lachnospiraceae</taxon>
        <taxon>Roseburia</taxon>
    </lineage>
</organism>
<proteinExistence type="predicted"/>
<feature type="transmembrane region" description="Helical" evidence="1">
    <location>
        <begin position="69"/>
        <end position="89"/>
    </location>
</feature>
<dbReference type="PANTHER" id="PTHR45138:SF9">
    <property type="entry name" value="DIGUANYLATE CYCLASE DGCM-RELATED"/>
    <property type="match status" value="1"/>
</dbReference>
<keyword evidence="4" id="KW-1185">Reference proteome</keyword>
<feature type="transmembrane region" description="Helical" evidence="1">
    <location>
        <begin position="43"/>
        <end position="62"/>
    </location>
</feature>
<evidence type="ECO:0000256" key="1">
    <source>
        <dbReference type="SAM" id="Phobius"/>
    </source>
</evidence>
<dbReference type="Pfam" id="PF00990">
    <property type="entry name" value="GGDEF"/>
    <property type="match status" value="1"/>
</dbReference>
<dbReference type="InterPro" id="IPR000160">
    <property type="entry name" value="GGDEF_dom"/>
</dbReference>
<dbReference type="GO" id="GO:0052621">
    <property type="term" value="F:diguanylate cyclase activity"/>
    <property type="evidence" value="ECO:0007669"/>
    <property type="project" value="TreeGrafter"/>
</dbReference>
<evidence type="ECO:0000259" key="2">
    <source>
        <dbReference type="PROSITE" id="PS50887"/>
    </source>
</evidence>
<dbReference type="OrthoDB" id="9804955at2"/>
<reference evidence="4" key="1">
    <citation type="submission" date="2015-05" db="EMBL/GenBank/DDBJ databases">
        <authorList>
            <consortium name="Pathogen Informatics"/>
        </authorList>
    </citation>
    <scope>NUCLEOTIDE SEQUENCE [LARGE SCALE GENOMIC DNA]</scope>
    <source>
        <strain evidence="4">L1-83</strain>
    </source>
</reference>
<evidence type="ECO:0000313" key="3">
    <source>
        <dbReference type="EMBL" id="CRL36578.1"/>
    </source>
</evidence>
<dbReference type="FunFam" id="3.30.70.270:FF:000001">
    <property type="entry name" value="Diguanylate cyclase domain protein"/>
    <property type="match status" value="1"/>
</dbReference>
<feature type="domain" description="GGDEF" evidence="2">
    <location>
        <begin position="218"/>
        <end position="347"/>
    </location>
</feature>
<feature type="transmembrane region" description="Helical" evidence="1">
    <location>
        <begin position="95"/>
        <end position="111"/>
    </location>
</feature>
<accession>A0A0M6WIN9</accession>
<keyword evidence="1" id="KW-0812">Transmembrane</keyword>
<dbReference type="NCBIfam" id="TIGR00254">
    <property type="entry name" value="GGDEF"/>
    <property type="match status" value="1"/>
</dbReference>
<dbReference type="STRING" id="360807.ERS852392_01658"/>
<dbReference type="SMART" id="SM00267">
    <property type="entry name" value="GGDEF"/>
    <property type="match status" value="1"/>
</dbReference>
<dbReference type="SUPFAM" id="SSF55073">
    <property type="entry name" value="Nucleotide cyclase"/>
    <property type="match status" value="1"/>
</dbReference>